<dbReference type="AlphaFoldDB" id="A0A5M9X0V2"/>
<dbReference type="Proteomes" id="UP000323664">
    <property type="component" value="Unassembled WGS sequence"/>
</dbReference>
<feature type="transmembrane region" description="Helical" evidence="1">
    <location>
        <begin position="6"/>
        <end position="30"/>
    </location>
</feature>
<evidence type="ECO:0000313" key="3">
    <source>
        <dbReference type="Proteomes" id="UP000323664"/>
    </source>
</evidence>
<dbReference type="RefSeq" id="WP_123067184.1">
    <property type="nucleotide sequence ID" value="NZ_RIAS01000025.1"/>
</dbReference>
<comment type="caution">
    <text evidence="2">The sequence shown here is derived from an EMBL/GenBank/DDBJ whole genome shotgun (WGS) entry which is preliminary data.</text>
</comment>
<evidence type="ECO:0000313" key="2">
    <source>
        <dbReference type="EMBL" id="KAA8787550.1"/>
    </source>
</evidence>
<accession>A0A5M9X0V2</accession>
<sequence>MNRFYTLLRFVCMPLIMICGQILDGMYYALFESRYLSKENTKEDLLRILKKRKYHKVKNMPSPKYYLMQVGFYLLFSSKRTEKWFDKILYKEIVFEGVDKNIIFSLKEMFVETDRITNITLSLLNTDSSEFIIKNLNCILRINNKDIKFEKIIENEDLERRKRVLLKF</sequence>
<gene>
    <name evidence="2" type="ORF">EC604_27330</name>
</gene>
<organism evidence="2 3">
    <name type="scientific">Paenibacillus amylolyticus</name>
    <dbReference type="NCBI Taxonomy" id="1451"/>
    <lineage>
        <taxon>Bacteria</taxon>
        <taxon>Bacillati</taxon>
        <taxon>Bacillota</taxon>
        <taxon>Bacilli</taxon>
        <taxon>Bacillales</taxon>
        <taxon>Paenibacillaceae</taxon>
        <taxon>Paenibacillus</taxon>
    </lineage>
</organism>
<name>A0A5M9X0V2_PAEAM</name>
<proteinExistence type="predicted"/>
<reference evidence="2 3" key="1">
    <citation type="journal article" date="2019" name="J. Ind. Microbiol. Biotechnol.">
        <title>Paenibacillus amylolyticus 27C64 has a diverse set of carbohydrate-active enzymes and complete pectin deconstruction system.</title>
        <authorList>
            <person name="Keggi C."/>
            <person name="Doran-Peterson J."/>
        </authorList>
    </citation>
    <scope>NUCLEOTIDE SEQUENCE [LARGE SCALE GENOMIC DNA]</scope>
    <source>
        <strain evidence="2 3">27C64</strain>
    </source>
</reference>
<evidence type="ECO:0000256" key="1">
    <source>
        <dbReference type="SAM" id="Phobius"/>
    </source>
</evidence>
<keyword evidence="1" id="KW-1133">Transmembrane helix</keyword>
<dbReference type="EMBL" id="RIAS01000025">
    <property type="protein sequence ID" value="KAA8787550.1"/>
    <property type="molecule type" value="Genomic_DNA"/>
</dbReference>
<keyword evidence="1" id="KW-0472">Membrane</keyword>
<keyword evidence="1" id="KW-0812">Transmembrane</keyword>
<protein>
    <submittedName>
        <fullName evidence="2">Uncharacterized protein</fullName>
    </submittedName>
</protein>